<reference evidence="1" key="1">
    <citation type="journal article" date="2020" name="mSystems">
        <title>Genome- and Community-Level Interaction Insights into Carbon Utilization and Element Cycling Functions of Hydrothermarchaeota in Hydrothermal Sediment.</title>
        <authorList>
            <person name="Zhou Z."/>
            <person name="Liu Y."/>
            <person name="Xu W."/>
            <person name="Pan J."/>
            <person name="Luo Z.H."/>
            <person name="Li M."/>
        </authorList>
    </citation>
    <scope>NUCLEOTIDE SEQUENCE [LARGE SCALE GENOMIC DNA]</scope>
    <source>
        <strain evidence="1">SpSt-1179</strain>
    </source>
</reference>
<dbReference type="AlphaFoldDB" id="A0A7C1CW40"/>
<accession>A0A7C1CW40</accession>
<dbReference type="EMBL" id="DSBT01000304">
    <property type="protein sequence ID" value="HDP78458.1"/>
    <property type="molecule type" value="Genomic_DNA"/>
</dbReference>
<protein>
    <submittedName>
        <fullName evidence="1">Uncharacterized protein</fullName>
    </submittedName>
</protein>
<evidence type="ECO:0000313" key="1">
    <source>
        <dbReference type="EMBL" id="HDP78458.1"/>
    </source>
</evidence>
<organism evidence="1">
    <name type="scientific">Mesotoga infera</name>
    <dbReference type="NCBI Taxonomy" id="1236046"/>
    <lineage>
        <taxon>Bacteria</taxon>
        <taxon>Thermotogati</taxon>
        <taxon>Thermotogota</taxon>
        <taxon>Thermotogae</taxon>
        <taxon>Kosmotogales</taxon>
        <taxon>Kosmotogaceae</taxon>
        <taxon>Mesotoga</taxon>
    </lineage>
</organism>
<comment type="caution">
    <text evidence="1">The sequence shown here is derived from an EMBL/GenBank/DDBJ whole genome shotgun (WGS) entry which is preliminary data.</text>
</comment>
<dbReference type="PROSITE" id="PS51257">
    <property type="entry name" value="PROKAR_LIPOPROTEIN"/>
    <property type="match status" value="1"/>
</dbReference>
<gene>
    <name evidence="1" type="ORF">ENN47_09810</name>
</gene>
<name>A0A7C1CW40_9BACT</name>
<proteinExistence type="predicted"/>
<dbReference type="Proteomes" id="UP000886198">
    <property type="component" value="Unassembled WGS sequence"/>
</dbReference>
<sequence length="556" mass="62097">MKNLSKTLLLFVAAIFVVFSISSCIVVDNPVVVRVPFEELKEGAYYGGGLLFSPSDMSISHLGEGTLIAFQDLTMEWTLEEGSSIAERNYGYLYIKSIDTTGIEYEYLIYDSEGAIVKHVDSVFQPVSVGSQDFSSSSDVDFFSGVSYHSAAGMQDPNISNGYLLTFRHDIPDGENSTPISFRKVLFRVQQPPMVSSTRFPRGVIAVSNSIPRSLVINSSLLVQEPSEIENQIVFSRTSSIPHFSQGDYIFDTMNDSLRRVVSVNDTDPSRVTLETEEAFVEEALGTLILNIEGDVSEIIEKFGSESDRSFAESVTTNLIKKEWEVSIVNEDEMKAAIKNKLVLDANISLDFHLSWNKFSSNGTLRFPATISSILEIVGKEGFEIEKTKKVAEPKVSISVCGIPVKVSIPIELFYGMETQIESIDLQFGPEIEVYPKFHYEVEAKIDFHGAHGKSYSRGSVDYNATFIDKIDFDGSPEIEGKFGFKFHTGVTIACVLRPEMEMPVVFSAKLSESEAELDFETEGHIMIKLDLLFYKHDFAKTKVFSQTKNIYSKEF</sequence>